<dbReference type="Gene3D" id="3.40.50.720">
    <property type="entry name" value="NAD(P)-binding Rossmann-like Domain"/>
    <property type="match status" value="1"/>
</dbReference>
<accession>A0ABR6ZJZ1</accession>
<evidence type="ECO:0000313" key="4">
    <source>
        <dbReference type="Proteomes" id="UP000650424"/>
    </source>
</evidence>
<dbReference type="Proteomes" id="UP000650424">
    <property type="component" value="Unassembled WGS sequence"/>
</dbReference>
<dbReference type="RefSeq" id="WP_186945135.1">
    <property type="nucleotide sequence ID" value="NZ_JACOGF010000001.1"/>
</dbReference>
<protein>
    <submittedName>
        <fullName evidence="3">SDR family NAD(P)-dependent oxidoreductase</fullName>
    </submittedName>
</protein>
<comment type="similarity">
    <text evidence="1">Belongs to the short-chain dehydrogenases/reductases (SDR) family.</text>
</comment>
<dbReference type="PRINTS" id="PR00081">
    <property type="entry name" value="GDHRDH"/>
</dbReference>
<dbReference type="PANTHER" id="PTHR44196">
    <property type="entry name" value="DEHYDROGENASE/REDUCTASE SDR FAMILY MEMBER 7B"/>
    <property type="match status" value="1"/>
</dbReference>
<dbReference type="PANTHER" id="PTHR44196:SF3">
    <property type="entry name" value="SHORT CHAIN DEHYDROGENASE FAMILY PROTEIN"/>
    <property type="match status" value="1"/>
</dbReference>
<reference evidence="3 4" key="1">
    <citation type="submission" date="2020-08" db="EMBL/GenBank/DDBJ databases">
        <title>Novel species isolated from subtropical streams in China.</title>
        <authorList>
            <person name="Lu H."/>
        </authorList>
    </citation>
    <scope>NUCLEOTIDE SEQUENCE [LARGE SCALE GENOMIC DNA]</scope>
    <source>
        <strain evidence="3 4">CY18W</strain>
    </source>
</reference>
<keyword evidence="4" id="KW-1185">Reference proteome</keyword>
<dbReference type="SUPFAM" id="SSF51735">
    <property type="entry name" value="NAD(P)-binding Rossmann-fold domains"/>
    <property type="match status" value="1"/>
</dbReference>
<organism evidence="3 4">
    <name type="scientific">Undibacterium hunanense</name>
    <dbReference type="NCBI Taxonomy" id="2762292"/>
    <lineage>
        <taxon>Bacteria</taxon>
        <taxon>Pseudomonadati</taxon>
        <taxon>Pseudomonadota</taxon>
        <taxon>Betaproteobacteria</taxon>
        <taxon>Burkholderiales</taxon>
        <taxon>Oxalobacteraceae</taxon>
        <taxon>Undibacterium</taxon>
    </lineage>
</organism>
<proteinExistence type="inferred from homology"/>
<gene>
    <name evidence="3" type="ORF">H8L32_00065</name>
</gene>
<comment type="caution">
    <text evidence="3">The sequence shown here is derived from an EMBL/GenBank/DDBJ whole genome shotgun (WGS) entry which is preliminary data.</text>
</comment>
<dbReference type="EMBL" id="JACOGF010000001">
    <property type="protein sequence ID" value="MBC3915863.1"/>
    <property type="molecule type" value="Genomic_DNA"/>
</dbReference>
<evidence type="ECO:0000313" key="3">
    <source>
        <dbReference type="EMBL" id="MBC3915863.1"/>
    </source>
</evidence>
<sequence>MNNKKRIVIVGATSAMAEHCARIWVQGVPGVSAKPADLTLLGRDATRIERVAADLRVRSQESTIDVVQAEFLDPVAIQATVDKIVAAGAVDIVLIAHGSLPEQANCQNDLQANRDALDINGISPVLYAEAFAKSMLHAGHGTIALIGSVAGDRGRKSNYVYGAAKGLVTRYAQGMQHRFAGTGVKVVLIKPGPTDTPMTAHLKGQGAKMASVEDVARQIVNGIESGKTVVYAPGKWMLIMMIIRHLPTFIFNKMDI</sequence>
<evidence type="ECO:0000256" key="1">
    <source>
        <dbReference type="ARBA" id="ARBA00006484"/>
    </source>
</evidence>
<dbReference type="InterPro" id="IPR036291">
    <property type="entry name" value="NAD(P)-bd_dom_sf"/>
</dbReference>
<dbReference type="Pfam" id="PF00106">
    <property type="entry name" value="adh_short"/>
    <property type="match status" value="1"/>
</dbReference>
<dbReference type="InterPro" id="IPR002347">
    <property type="entry name" value="SDR_fam"/>
</dbReference>
<name>A0ABR6ZJZ1_9BURK</name>
<keyword evidence="2" id="KW-0560">Oxidoreductase</keyword>
<evidence type="ECO:0000256" key="2">
    <source>
        <dbReference type="ARBA" id="ARBA00023002"/>
    </source>
</evidence>